<dbReference type="EMBL" id="FOGC01000002">
    <property type="protein sequence ID" value="SEQ27734.1"/>
    <property type="molecule type" value="Genomic_DNA"/>
</dbReference>
<protein>
    <submittedName>
        <fullName evidence="2">ORF6N domain-containing protein</fullName>
    </submittedName>
</protein>
<accession>A0A1H9EPV6</accession>
<gene>
    <name evidence="2" type="ORF">SAMN05216522_10218</name>
</gene>
<dbReference type="Proteomes" id="UP000242515">
    <property type="component" value="Unassembled WGS sequence"/>
</dbReference>
<dbReference type="Pfam" id="PF10543">
    <property type="entry name" value="ORF6N"/>
    <property type="match status" value="1"/>
</dbReference>
<feature type="domain" description="KilA-N DNA-binding" evidence="1">
    <location>
        <begin position="25"/>
        <end position="109"/>
    </location>
</feature>
<dbReference type="InterPro" id="IPR018873">
    <property type="entry name" value="KilA-N_DNA-bd_domain"/>
</dbReference>
<proteinExistence type="predicted"/>
<evidence type="ECO:0000313" key="3">
    <source>
        <dbReference type="Proteomes" id="UP000242515"/>
    </source>
</evidence>
<evidence type="ECO:0000313" key="2">
    <source>
        <dbReference type="EMBL" id="SEQ27734.1"/>
    </source>
</evidence>
<dbReference type="AlphaFoldDB" id="A0A1H9EPV6"/>
<sequence length="263" mass="29530">MQQSISTGVNVANPHLSVDPDLFPVIEWSGVKVITTAMLATGYETDEVNIRKNLSSNQERFEEGKHYFLLTGSDLKEFKDRVTFGNSVGKRAKSITLWTEKGAARMSKIIDTDKAWSFFEKLEDSYFRPQPSAALPLSYEQALEDLLTKVKENRILTEQRDAAIQTKAWIGEKREATAMATASAEKRKANALANKLGECKKHATIKAVQRVTGEKFSHWPMKKWCAANGLTPKDVPDETYGTVKSWPAEAWKAVNEINLKSLF</sequence>
<evidence type="ECO:0000259" key="1">
    <source>
        <dbReference type="Pfam" id="PF10543"/>
    </source>
</evidence>
<dbReference type="RefSeq" id="WP_092672523.1">
    <property type="nucleotide sequence ID" value="NZ_FOGC01000002.1"/>
</dbReference>
<organism evidence="2 3">
    <name type="scientific">Rosenbergiella nectarea</name>
    <dbReference type="NCBI Taxonomy" id="988801"/>
    <lineage>
        <taxon>Bacteria</taxon>
        <taxon>Pseudomonadati</taxon>
        <taxon>Pseudomonadota</taxon>
        <taxon>Gammaproteobacteria</taxon>
        <taxon>Enterobacterales</taxon>
        <taxon>Erwiniaceae</taxon>
        <taxon>Rosenbergiella</taxon>
    </lineage>
</organism>
<reference evidence="3" key="1">
    <citation type="submission" date="2016-10" db="EMBL/GenBank/DDBJ databases">
        <authorList>
            <person name="Varghese N."/>
            <person name="Submissions S."/>
        </authorList>
    </citation>
    <scope>NUCLEOTIDE SEQUENCE [LARGE SCALE GENOMIC DNA]</scope>
    <source>
        <strain evidence="3">8N4</strain>
    </source>
</reference>
<dbReference type="STRING" id="988801.SAMN05216522_10218"/>
<name>A0A1H9EPV6_9GAMM</name>
<keyword evidence="3" id="KW-1185">Reference proteome</keyword>
<dbReference type="OrthoDB" id="5574448at2"/>